<dbReference type="FunFam" id="2.60.34.10:FF:000002">
    <property type="entry name" value="Heat shock 70 kDa"/>
    <property type="match status" value="1"/>
</dbReference>
<name>A0A0D2U494_CAPO3</name>
<evidence type="ECO:0000256" key="5">
    <source>
        <dbReference type="ARBA" id="ARBA00022729"/>
    </source>
</evidence>
<dbReference type="InParanoid" id="A0A0D2U494"/>
<evidence type="ECO:0000256" key="12">
    <source>
        <dbReference type="ARBA" id="ARBA00069311"/>
    </source>
</evidence>
<dbReference type="Gene3D" id="1.20.1270.10">
    <property type="match status" value="1"/>
</dbReference>
<evidence type="ECO:0000256" key="11">
    <source>
        <dbReference type="ARBA" id="ARBA00048056"/>
    </source>
</evidence>
<dbReference type="PANTHER" id="PTHR19375">
    <property type="entry name" value="HEAT SHOCK PROTEIN 70KDA"/>
    <property type="match status" value="1"/>
</dbReference>
<evidence type="ECO:0000256" key="15">
    <source>
        <dbReference type="SAM" id="MobiDB-lite"/>
    </source>
</evidence>
<evidence type="ECO:0000256" key="14">
    <source>
        <dbReference type="SAM" id="Coils"/>
    </source>
</evidence>
<dbReference type="InterPro" id="IPR043129">
    <property type="entry name" value="ATPase_NBD"/>
</dbReference>
<dbReference type="OrthoDB" id="2401965at2759"/>
<gene>
    <name evidence="17" type="ORF">CAOG_001380</name>
</gene>
<evidence type="ECO:0000256" key="9">
    <source>
        <dbReference type="ARBA" id="ARBA00022840"/>
    </source>
</evidence>
<sequence length="655" mass="71663">MRVAYLASLALVALTLALVNADETKQREYGTVIGIDLGTTYSCVGVFKNGRVEIIPNDQGNRITPSYVAFTDDGERLIGDAAKNQLTANPFNTIFDAKRLIGREFNEKSIQADIKLWPFKVVNKNAKPYIKVATSAGDKVLSPEEVSAMILLKMKETAEAYLGHKVTHAVVTVPAYFNDAQRQATKDAGTIAGLTVLRIINEPTAAAIAYGLDKNDGEKNILVFDLGGGTFDVSLLTIDNGVFEVVATNGDTHLGGQDFDQRIMQHFMRQYKEKKGKDISSDVRAVQKLRREAEKAKRALSSQHSARLEIEAFFDGEDFSETLTRAKFEELNADLFRSTLAPVKKVLEDSGLRKEEIDEIVLVGGSTRIPKVQQLVKDFFNGKEPNRGINPDEAVAYGAAVQAGVLGGEESTGDLVLLDVNPLTLGIETVGGVMTKLIPRNSVIPTKKSQIFSTAADNQPTVTIQVFEGERSLTKDCHTLGKFDLTGIPPAARGVPQIEVTFEIDANGILRVSAEDKGTGKSEKITITNDQNRLTPEEIERMVNDAERFADQDKKVKERVDAKNELESYAYNLRNQIKDEDKLGGKLDEEDKETITTAVDETIAWLDQSGAEATTEELKEKKAAFEKIVQPIVSKLYQGGAGGAPSGDDEGHDEF</sequence>
<evidence type="ECO:0000256" key="13">
    <source>
        <dbReference type="RuleBase" id="RU003322"/>
    </source>
</evidence>
<dbReference type="PROSITE" id="PS01036">
    <property type="entry name" value="HSP70_3"/>
    <property type="match status" value="1"/>
</dbReference>
<dbReference type="InterPro" id="IPR029047">
    <property type="entry name" value="HSP70_peptide-bd_sf"/>
</dbReference>
<protein>
    <recommendedName>
        <fullName evidence="12">Endoplasmic reticulum chaperone BIP</fullName>
        <ecNumber evidence="3">3.6.4.10</ecNumber>
    </recommendedName>
    <alternativeName>
        <fullName evidence="4">Endoplasmic reticulum chaperone BiP</fullName>
    </alternativeName>
</protein>
<dbReference type="InterPro" id="IPR042050">
    <property type="entry name" value="BIP_NBD"/>
</dbReference>
<proteinExistence type="inferred from homology"/>
<dbReference type="Gene3D" id="3.90.640.10">
    <property type="entry name" value="Actin, Chain A, domain 4"/>
    <property type="match status" value="1"/>
</dbReference>
<dbReference type="FunFam" id="3.90.640.10:FF:000153">
    <property type="entry name" value="Endoplasmic reticulum chaperone BiP"/>
    <property type="match status" value="1"/>
</dbReference>
<keyword evidence="9 13" id="KW-0067">ATP-binding</keyword>
<keyword evidence="14" id="KW-0175">Coiled coil</keyword>
<keyword evidence="5 16" id="KW-0732">Signal</keyword>
<feature type="coiled-coil region" evidence="14">
    <location>
        <begin position="279"/>
        <end position="306"/>
    </location>
</feature>
<dbReference type="OMA" id="VQRDIKH"/>
<evidence type="ECO:0000256" key="8">
    <source>
        <dbReference type="ARBA" id="ARBA00022824"/>
    </source>
</evidence>
<keyword evidence="18" id="KW-1185">Reference proteome</keyword>
<evidence type="ECO:0000256" key="3">
    <source>
        <dbReference type="ARBA" id="ARBA00012554"/>
    </source>
</evidence>
<dbReference type="InterPro" id="IPR018181">
    <property type="entry name" value="Heat_shock_70_CS"/>
</dbReference>
<dbReference type="SUPFAM" id="SSF53067">
    <property type="entry name" value="Actin-like ATPase domain"/>
    <property type="match status" value="2"/>
</dbReference>
<dbReference type="AlphaFoldDB" id="A0A0D2U494"/>
<dbReference type="eggNOG" id="KOG0100">
    <property type="taxonomic scope" value="Eukaryota"/>
</dbReference>
<dbReference type="FunFam" id="1.20.1270.10:FF:000009">
    <property type="entry name" value="DnaK-type molecular chaperone BiP"/>
    <property type="match status" value="1"/>
</dbReference>
<dbReference type="GO" id="GO:0140662">
    <property type="term" value="F:ATP-dependent protein folding chaperone"/>
    <property type="evidence" value="ECO:0007669"/>
    <property type="project" value="InterPro"/>
</dbReference>
<dbReference type="FunFam" id="3.30.30.30:FF:000001">
    <property type="entry name" value="heat shock 70 kDa protein-like"/>
    <property type="match status" value="1"/>
</dbReference>
<feature type="region of interest" description="Disordered" evidence="15">
    <location>
        <begin position="636"/>
        <end position="655"/>
    </location>
</feature>
<dbReference type="EMBL" id="KE346361">
    <property type="protein sequence ID" value="KJE89991.1"/>
    <property type="molecule type" value="Genomic_DNA"/>
</dbReference>
<comment type="subcellular location">
    <subcellularLocation>
        <location evidence="1">Endoplasmic reticulum lumen</location>
    </subcellularLocation>
</comment>
<evidence type="ECO:0000256" key="10">
    <source>
        <dbReference type="ARBA" id="ARBA00023186"/>
    </source>
</evidence>
<dbReference type="Pfam" id="PF00012">
    <property type="entry name" value="HSP70"/>
    <property type="match status" value="1"/>
</dbReference>
<evidence type="ECO:0000256" key="7">
    <source>
        <dbReference type="ARBA" id="ARBA00022801"/>
    </source>
</evidence>
<evidence type="ECO:0000256" key="16">
    <source>
        <dbReference type="SAM" id="SignalP"/>
    </source>
</evidence>
<feature type="signal peptide" evidence="16">
    <location>
        <begin position="1"/>
        <end position="21"/>
    </location>
</feature>
<reference evidence="18" key="1">
    <citation type="submission" date="2011-02" db="EMBL/GenBank/DDBJ databases">
        <title>The Genome Sequence of Capsaspora owczarzaki ATCC 30864.</title>
        <authorList>
            <person name="Russ C."/>
            <person name="Cuomo C."/>
            <person name="Burger G."/>
            <person name="Gray M.W."/>
            <person name="Holland P.W.H."/>
            <person name="King N."/>
            <person name="Lang F.B.F."/>
            <person name="Roger A.J."/>
            <person name="Ruiz-Trillo I."/>
            <person name="Young S.K."/>
            <person name="Zeng Q."/>
            <person name="Gargeya S."/>
            <person name="Alvarado L."/>
            <person name="Berlin A."/>
            <person name="Chapman S.B."/>
            <person name="Chen Z."/>
            <person name="Freedman E."/>
            <person name="Gellesch M."/>
            <person name="Goldberg J."/>
            <person name="Griggs A."/>
            <person name="Gujja S."/>
            <person name="Heilman E."/>
            <person name="Heiman D."/>
            <person name="Howarth C."/>
            <person name="Mehta T."/>
            <person name="Neiman D."/>
            <person name="Pearson M."/>
            <person name="Roberts A."/>
            <person name="Saif S."/>
            <person name="Shea T."/>
            <person name="Shenoy N."/>
            <person name="Sisk P."/>
            <person name="Stolte C."/>
            <person name="Sykes S."/>
            <person name="White J."/>
            <person name="Yandava C."/>
            <person name="Haas B."/>
            <person name="Nusbaum C."/>
            <person name="Birren B."/>
        </authorList>
    </citation>
    <scope>NUCLEOTIDE SEQUENCE</scope>
    <source>
        <strain evidence="18">ATCC 30864</strain>
    </source>
</reference>
<dbReference type="GO" id="GO:0005524">
    <property type="term" value="F:ATP binding"/>
    <property type="evidence" value="ECO:0007669"/>
    <property type="project" value="UniProtKB-KW"/>
</dbReference>
<dbReference type="InterPro" id="IPR029048">
    <property type="entry name" value="HSP70_C_sf"/>
</dbReference>
<dbReference type="PROSITE" id="PS00297">
    <property type="entry name" value="HSP70_1"/>
    <property type="match status" value="1"/>
</dbReference>
<dbReference type="SUPFAM" id="SSF100934">
    <property type="entry name" value="Heat shock protein 70kD (HSP70), C-terminal subdomain"/>
    <property type="match status" value="1"/>
</dbReference>
<evidence type="ECO:0000313" key="18">
    <source>
        <dbReference type="Proteomes" id="UP000008743"/>
    </source>
</evidence>
<dbReference type="GO" id="GO:0005788">
    <property type="term" value="C:endoplasmic reticulum lumen"/>
    <property type="evidence" value="ECO:0007669"/>
    <property type="project" value="UniProtKB-SubCell"/>
</dbReference>
<dbReference type="FunCoup" id="A0A0D2U494">
    <property type="interactions" value="427"/>
</dbReference>
<evidence type="ECO:0000256" key="6">
    <source>
        <dbReference type="ARBA" id="ARBA00022741"/>
    </source>
</evidence>
<dbReference type="Proteomes" id="UP000008743">
    <property type="component" value="Unassembled WGS sequence"/>
</dbReference>
<dbReference type="InterPro" id="IPR013126">
    <property type="entry name" value="Hsp_70_fam"/>
</dbReference>
<dbReference type="STRING" id="595528.A0A0D2U494"/>
<dbReference type="FunFam" id="3.30.420.40:FF:000720">
    <property type="entry name" value="Endoplasmic reticulum chaperone BiP"/>
    <property type="match status" value="1"/>
</dbReference>
<evidence type="ECO:0000256" key="4">
    <source>
        <dbReference type="ARBA" id="ARBA00019933"/>
    </source>
</evidence>
<keyword evidence="8" id="KW-0256">Endoplasmic reticulum</keyword>
<dbReference type="CDD" id="cd10241">
    <property type="entry name" value="ASKHA_NBD_HSP70_BiP"/>
    <property type="match status" value="1"/>
</dbReference>
<feature type="chain" id="PRO_5002252471" description="Endoplasmic reticulum chaperone BIP" evidence="16">
    <location>
        <begin position="22"/>
        <end position="655"/>
    </location>
</feature>
<dbReference type="SUPFAM" id="SSF100920">
    <property type="entry name" value="Heat shock protein 70kD (HSP70), peptide-binding domain"/>
    <property type="match status" value="1"/>
</dbReference>
<dbReference type="RefSeq" id="XP_004349900.1">
    <property type="nucleotide sequence ID" value="XM_004349850.2"/>
</dbReference>
<dbReference type="PROSITE" id="PS00329">
    <property type="entry name" value="HSP70_2"/>
    <property type="match status" value="1"/>
</dbReference>
<dbReference type="PhylomeDB" id="A0A0D2U494"/>
<comment type="catalytic activity">
    <reaction evidence="11">
        <text>ATP + H2O = ADP + phosphate + H(+)</text>
        <dbReference type="Rhea" id="RHEA:13065"/>
        <dbReference type="ChEBI" id="CHEBI:15377"/>
        <dbReference type="ChEBI" id="CHEBI:15378"/>
        <dbReference type="ChEBI" id="CHEBI:30616"/>
        <dbReference type="ChEBI" id="CHEBI:43474"/>
        <dbReference type="ChEBI" id="CHEBI:456216"/>
        <dbReference type="EC" id="3.6.4.10"/>
    </reaction>
</comment>
<evidence type="ECO:0000256" key="1">
    <source>
        <dbReference type="ARBA" id="ARBA00004319"/>
    </source>
</evidence>
<organism evidence="17 18">
    <name type="scientific">Capsaspora owczarzaki (strain ATCC 30864)</name>
    <dbReference type="NCBI Taxonomy" id="595528"/>
    <lineage>
        <taxon>Eukaryota</taxon>
        <taxon>Filasterea</taxon>
        <taxon>Capsaspora</taxon>
    </lineage>
</organism>
<dbReference type="NCBIfam" id="NF001413">
    <property type="entry name" value="PRK00290.1"/>
    <property type="match status" value="1"/>
</dbReference>
<evidence type="ECO:0000256" key="2">
    <source>
        <dbReference type="ARBA" id="ARBA00007381"/>
    </source>
</evidence>
<accession>A0A0D2U494</accession>
<keyword evidence="6 13" id="KW-0547">Nucleotide-binding</keyword>
<dbReference type="GO" id="GO:0016787">
    <property type="term" value="F:hydrolase activity"/>
    <property type="evidence" value="ECO:0007669"/>
    <property type="project" value="UniProtKB-KW"/>
</dbReference>
<comment type="similarity">
    <text evidence="2 13">Belongs to the heat shock protein 70 family.</text>
</comment>
<dbReference type="Gene3D" id="3.30.420.40">
    <property type="match status" value="2"/>
</dbReference>
<keyword evidence="10" id="KW-0143">Chaperone</keyword>
<dbReference type="EC" id="3.6.4.10" evidence="3"/>
<dbReference type="PRINTS" id="PR00301">
    <property type="entry name" value="HEATSHOCK70"/>
</dbReference>
<evidence type="ECO:0000313" key="17">
    <source>
        <dbReference type="EMBL" id="KJE89991.1"/>
    </source>
</evidence>
<keyword evidence="7" id="KW-0378">Hydrolase</keyword>
<dbReference type="Gene3D" id="2.60.34.10">
    <property type="entry name" value="Substrate Binding Domain Of DNAk, Chain A, domain 1"/>
    <property type="match status" value="1"/>
</dbReference>